<dbReference type="PANTHER" id="PTHR13939">
    <property type="entry name" value="NICOTINAMIDE-NUCLEOTIDE AMIDOHYDROLASE PNCC"/>
    <property type="match status" value="1"/>
</dbReference>
<dbReference type="SUPFAM" id="SSF142433">
    <property type="entry name" value="CinA-like"/>
    <property type="match status" value="1"/>
</dbReference>
<dbReference type="InterPro" id="IPR041424">
    <property type="entry name" value="CinA_KH"/>
</dbReference>
<dbReference type="InterPro" id="IPR036653">
    <property type="entry name" value="CinA-like_C"/>
</dbReference>
<dbReference type="InterPro" id="IPR008135">
    <property type="entry name" value="Competence-induced_CinA"/>
</dbReference>
<dbReference type="Proteomes" id="UP000221024">
    <property type="component" value="Unassembled WGS sequence"/>
</dbReference>
<dbReference type="RefSeq" id="WP_098062169.1">
    <property type="nucleotide sequence ID" value="NZ_PDEP01000007.1"/>
</dbReference>
<dbReference type="Pfam" id="PF18146">
    <property type="entry name" value="CinA_KH"/>
    <property type="match status" value="1"/>
</dbReference>
<evidence type="ECO:0000256" key="1">
    <source>
        <dbReference type="HAMAP-Rule" id="MF_00226"/>
    </source>
</evidence>
<dbReference type="InterPro" id="IPR008136">
    <property type="entry name" value="CinA_C"/>
</dbReference>
<reference evidence="3 4" key="1">
    <citation type="submission" date="2017-10" db="EMBL/GenBank/DDBJ databases">
        <title>Draft genome of Longimonas halophila.</title>
        <authorList>
            <person name="Goh K.M."/>
            <person name="Shamsir M.S."/>
            <person name="Lim S.W."/>
        </authorList>
    </citation>
    <scope>NUCLEOTIDE SEQUENCE [LARGE SCALE GENOMIC DNA]</scope>
    <source>
        <strain evidence="3 4">KCTC 42399</strain>
    </source>
</reference>
<dbReference type="InterPro" id="IPR001453">
    <property type="entry name" value="MoaB/Mog_dom"/>
</dbReference>
<dbReference type="Gene3D" id="3.30.70.2860">
    <property type="match status" value="1"/>
</dbReference>
<dbReference type="Gene3D" id="3.90.950.20">
    <property type="entry name" value="CinA-like"/>
    <property type="match status" value="1"/>
</dbReference>
<dbReference type="Pfam" id="PF02464">
    <property type="entry name" value="CinA"/>
    <property type="match status" value="1"/>
</dbReference>
<dbReference type="NCBIfam" id="TIGR00200">
    <property type="entry name" value="cinA_nterm"/>
    <property type="match status" value="1"/>
</dbReference>
<protein>
    <recommendedName>
        <fullName evidence="1">CinA-like protein</fullName>
    </recommendedName>
</protein>
<dbReference type="PIRSF" id="PIRSF006728">
    <property type="entry name" value="CinA"/>
    <property type="match status" value="1"/>
</dbReference>
<name>A0A2H3NL20_9BACT</name>
<dbReference type="Pfam" id="PF00994">
    <property type="entry name" value="MoCF_biosynth"/>
    <property type="match status" value="1"/>
</dbReference>
<evidence type="ECO:0000313" key="3">
    <source>
        <dbReference type="EMBL" id="PEN06644.1"/>
    </source>
</evidence>
<organism evidence="3 4">
    <name type="scientific">Longimonas halophila</name>
    <dbReference type="NCBI Taxonomy" id="1469170"/>
    <lineage>
        <taxon>Bacteria</taxon>
        <taxon>Pseudomonadati</taxon>
        <taxon>Rhodothermota</taxon>
        <taxon>Rhodothermia</taxon>
        <taxon>Rhodothermales</taxon>
        <taxon>Salisaetaceae</taxon>
        <taxon>Longimonas</taxon>
    </lineage>
</organism>
<sequence>MDAYLLSIGDELLIGQTVNTNAAWLGERLSLMGLEVIEERTLADRNDRIRTALHDACAAADLVVITGGLGPTHDDLTKIAVADFLGVEMQRDDVLWGRLQTYYTERNRPVPERAAQIADMPAGFEKLANPIGTAPGLRFQGPASDNALLIVLPGVPAEMKAIFDASVQPLLADRTDLRSTAHRTLQTTGIGESDLQAEIGDAETLLPERVSLAYLPSTSGVRLRLTARADDPDTATQLLDAAEARIRERADAHIFATGNVSLAEALGRRLTDAQLTVSTAESATGGLVGDRLTNVPGSSSYYAGGVIAYANPVKINQLQVDAEVLSSHGAVSEPVARQMADGVRSLLGTDIGIATTGIAGPGGGSDAKPVGTVWIGYADAHGTHATHVRFVNDRHMNKALFATAALDMIRRQLNRREDRATASPRYDSAA</sequence>
<dbReference type="EMBL" id="PDEP01000007">
    <property type="protein sequence ID" value="PEN06644.1"/>
    <property type="molecule type" value="Genomic_DNA"/>
</dbReference>
<keyword evidence="4" id="KW-1185">Reference proteome</keyword>
<dbReference type="PANTHER" id="PTHR13939:SF0">
    <property type="entry name" value="NMN AMIDOHYDROLASE-LIKE PROTEIN YFAY"/>
    <property type="match status" value="1"/>
</dbReference>
<dbReference type="OrthoDB" id="9801454at2"/>
<dbReference type="InterPro" id="IPR036425">
    <property type="entry name" value="MoaB/Mog-like_dom_sf"/>
</dbReference>
<gene>
    <name evidence="3" type="ORF">CRI93_08325</name>
</gene>
<dbReference type="SUPFAM" id="SSF53218">
    <property type="entry name" value="Molybdenum cofactor biosynthesis proteins"/>
    <property type="match status" value="1"/>
</dbReference>
<comment type="caution">
    <text evidence="3">The sequence shown here is derived from an EMBL/GenBank/DDBJ whole genome shotgun (WGS) entry which is preliminary data.</text>
</comment>
<feature type="domain" description="MoaB/Mog" evidence="2">
    <location>
        <begin position="4"/>
        <end position="174"/>
    </location>
</feature>
<dbReference type="AlphaFoldDB" id="A0A2H3NL20"/>
<evidence type="ECO:0000259" key="2">
    <source>
        <dbReference type="SMART" id="SM00852"/>
    </source>
</evidence>
<dbReference type="NCBIfam" id="TIGR00199">
    <property type="entry name" value="PncC_domain"/>
    <property type="match status" value="1"/>
</dbReference>
<comment type="similarity">
    <text evidence="1">Belongs to the CinA family.</text>
</comment>
<dbReference type="CDD" id="cd00885">
    <property type="entry name" value="cinA"/>
    <property type="match status" value="1"/>
</dbReference>
<dbReference type="NCBIfam" id="NF001813">
    <property type="entry name" value="PRK00549.1"/>
    <property type="match status" value="1"/>
</dbReference>
<proteinExistence type="inferred from homology"/>
<dbReference type="Gene3D" id="3.40.980.10">
    <property type="entry name" value="MoaB/Mog-like domain"/>
    <property type="match status" value="1"/>
</dbReference>
<dbReference type="HAMAP" id="MF_00226_B">
    <property type="entry name" value="CinA_B"/>
    <property type="match status" value="1"/>
</dbReference>
<accession>A0A2H3NL20</accession>
<dbReference type="InterPro" id="IPR050101">
    <property type="entry name" value="CinA"/>
</dbReference>
<dbReference type="SMART" id="SM00852">
    <property type="entry name" value="MoCF_biosynth"/>
    <property type="match status" value="1"/>
</dbReference>
<evidence type="ECO:0000313" key="4">
    <source>
        <dbReference type="Proteomes" id="UP000221024"/>
    </source>
</evidence>